<dbReference type="HOGENOM" id="CLU_077975_8_3_1"/>
<keyword evidence="8" id="KW-1279">T cell receptor</keyword>
<keyword evidence="6" id="KW-0325">Glycoprotein</keyword>
<evidence type="ECO:0000256" key="3">
    <source>
        <dbReference type="ARBA" id="ARBA00022729"/>
    </source>
</evidence>
<dbReference type="eggNOG" id="ENOG502SVXB">
    <property type="taxonomic scope" value="Eukaryota"/>
</dbReference>
<organism evidence="11 12">
    <name type="scientific">Monodelphis domestica</name>
    <name type="common">Gray short-tailed opossum</name>
    <dbReference type="NCBI Taxonomy" id="13616"/>
    <lineage>
        <taxon>Eukaryota</taxon>
        <taxon>Metazoa</taxon>
        <taxon>Chordata</taxon>
        <taxon>Craniata</taxon>
        <taxon>Vertebrata</taxon>
        <taxon>Euteleostomi</taxon>
        <taxon>Mammalia</taxon>
        <taxon>Metatheria</taxon>
        <taxon>Didelphimorphia</taxon>
        <taxon>Didelphidae</taxon>
        <taxon>Monodelphis</taxon>
    </lineage>
</organism>
<dbReference type="GeneTree" id="ENSGT00900000140957"/>
<evidence type="ECO:0000259" key="10">
    <source>
        <dbReference type="PROSITE" id="PS50835"/>
    </source>
</evidence>
<keyword evidence="2" id="KW-1003">Cell membrane</keyword>
<dbReference type="PANTHER" id="PTHR19339:SF0">
    <property type="entry name" value="T CELL RECEPTOR ALPHA VARIABLE 41"/>
    <property type="match status" value="1"/>
</dbReference>
<dbReference type="OMA" id="HEDSATY"/>
<dbReference type="PANTHER" id="PTHR19339">
    <property type="entry name" value="T CELL RECEPTOR ALPHA VARIABLE 39"/>
    <property type="match status" value="1"/>
</dbReference>
<evidence type="ECO:0000256" key="4">
    <source>
        <dbReference type="ARBA" id="ARBA00023136"/>
    </source>
</evidence>
<dbReference type="InterPro" id="IPR003599">
    <property type="entry name" value="Ig_sub"/>
</dbReference>
<accession>K7E1P9</accession>
<dbReference type="AlphaFoldDB" id="F6VKM7"/>
<dbReference type="InterPro" id="IPR036179">
    <property type="entry name" value="Ig-like_dom_sf"/>
</dbReference>
<dbReference type="SMART" id="SM00406">
    <property type="entry name" value="IGv"/>
    <property type="match status" value="1"/>
</dbReference>
<keyword evidence="8" id="KW-1064">Adaptive immunity</keyword>
<evidence type="ECO:0000256" key="2">
    <source>
        <dbReference type="ARBA" id="ARBA00022475"/>
    </source>
</evidence>
<evidence type="ECO:0000256" key="6">
    <source>
        <dbReference type="ARBA" id="ARBA00023180"/>
    </source>
</evidence>
<dbReference type="Ensembl" id="ENSMODT00000007169.3">
    <property type="protein sequence ID" value="ENSMODP00000007028.3"/>
    <property type="gene ID" value="ENSMODG00000027352.2"/>
</dbReference>
<reference evidence="11" key="2">
    <citation type="submission" date="2025-05" db="UniProtKB">
        <authorList>
            <consortium name="Ensembl"/>
        </authorList>
    </citation>
    <scope>IDENTIFICATION</scope>
</reference>
<evidence type="ECO:0000256" key="5">
    <source>
        <dbReference type="ARBA" id="ARBA00023157"/>
    </source>
</evidence>
<evidence type="ECO:0000256" key="9">
    <source>
        <dbReference type="SAM" id="SignalP"/>
    </source>
</evidence>
<dbReference type="SUPFAM" id="SSF48726">
    <property type="entry name" value="Immunoglobulin"/>
    <property type="match status" value="1"/>
</dbReference>
<proteinExistence type="predicted"/>
<dbReference type="Bgee" id="ENSMODG00000027352">
    <property type="expression patterns" value="Expressed in blood and 4 other cell types or tissues"/>
</dbReference>
<keyword evidence="4" id="KW-0472">Membrane</keyword>
<reference evidence="11 12" key="1">
    <citation type="journal article" date="2007" name="Nature">
        <title>Genome of the marsupial Monodelphis domestica reveals innovation in non-coding sequences.</title>
        <authorList>
            <person name="Mikkelsen T.S."/>
            <person name="Wakefield M.J."/>
            <person name="Aken B."/>
            <person name="Amemiya C.T."/>
            <person name="Chang J.L."/>
            <person name="Duke S."/>
            <person name="Garber M."/>
            <person name="Gentles A.J."/>
            <person name="Goodstadt L."/>
            <person name="Heger A."/>
            <person name="Jurka J."/>
            <person name="Kamal M."/>
            <person name="Mauceli E."/>
            <person name="Searle S.M."/>
            <person name="Sharpe T."/>
            <person name="Baker M.L."/>
            <person name="Batzer M.A."/>
            <person name="Benos P.V."/>
            <person name="Belov K."/>
            <person name="Clamp M."/>
            <person name="Cook A."/>
            <person name="Cuff J."/>
            <person name="Das R."/>
            <person name="Davidow L."/>
            <person name="Deakin J.E."/>
            <person name="Fazzari M.J."/>
            <person name="Glass J.L."/>
            <person name="Grabherr M."/>
            <person name="Greally J.M."/>
            <person name="Gu W."/>
            <person name="Hore T.A."/>
            <person name="Huttley G.A."/>
            <person name="Kleber M."/>
            <person name="Jirtle R.L."/>
            <person name="Koina E."/>
            <person name="Lee J.T."/>
            <person name="Mahony S."/>
            <person name="Marra M.A."/>
            <person name="Miller R.D."/>
            <person name="Nicholls R.D."/>
            <person name="Oda M."/>
            <person name="Papenfuss A.T."/>
            <person name="Parra Z.E."/>
            <person name="Pollock D.D."/>
            <person name="Ray D.A."/>
            <person name="Schein J.E."/>
            <person name="Speed T.P."/>
            <person name="Thompson K."/>
            <person name="VandeBerg J.L."/>
            <person name="Wade C.M."/>
            <person name="Walker J.A."/>
            <person name="Waters P.D."/>
            <person name="Webber C."/>
            <person name="Weidman J.R."/>
            <person name="Xie X."/>
            <person name="Zody M.C."/>
            <person name="Baldwin J."/>
            <person name="Abdouelleil A."/>
            <person name="Abdulkadir J."/>
            <person name="Abebe A."/>
            <person name="Abera B."/>
            <person name="Abreu J."/>
            <person name="Acer S.C."/>
            <person name="Aftuck L."/>
            <person name="Alexander A."/>
            <person name="An P."/>
            <person name="Anderson E."/>
            <person name="Anderson S."/>
            <person name="Arachi H."/>
            <person name="Azer M."/>
            <person name="Bachantsang P."/>
            <person name="Barry A."/>
            <person name="Bayul T."/>
            <person name="Berlin A."/>
            <person name="Bessette D."/>
            <person name="Bloom T."/>
            <person name="Bloom T."/>
            <person name="Boguslavskiy L."/>
            <person name="Bonnet C."/>
            <person name="Boukhgalter B."/>
            <person name="Bourzgui I."/>
            <person name="Brown A."/>
            <person name="Cahill P."/>
            <person name="Channer S."/>
            <person name="Cheshatsang Y."/>
            <person name="Chuda L."/>
            <person name="Citroen M."/>
            <person name="Collymore A."/>
            <person name="Cooke P."/>
            <person name="Costello M."/>
            <person name="D'Aco K."/>
            <person name="Daza R."/>
            <person name="De Haan G."/>
            <person name="DeGray S."/>
            <person name="DeMaso C."/>
            <person name="Dhargay N."/>
            <person name="Dooley K."/>
            <person name="Dooley E."/>
            <person name="Doricent M."/>
            <person name="Dorje P."/>
            <person name="Dorjee K."/>
            <person name="Dupes A."/>
            <person name="Elong R."/>
            <person name="Falk J."/>
            <person name="Farina A."/>
            <person name="Faro S."/>
            <person name="Ferguson D."/>
            <person name="Fisher S."/>
            <person name="Foley C.D."/>
            <person name="Franke A."/>
            <person name="Friedrich D."/>
            <person name="Gadbois L."/>
            <person name="Gearin G."/>
            <person name="Gearin C.R."/>
            <person name="Giannoukos G."/>
            <person name="Goode T."/>
            <person name="Graham J."/>
            <person name="Grandbois E."/>
            <person name="Grewal S."/>
            <person name="Gyaltsen K."/>
            <person name="Hafez N."/>
            <person name="Hagos B."/>
            <person name="Hall J."/>
            <person name="Henson C."/>
            <person name="Hollinger A."/>
            <person name="Honan T."/>
            <person name="Huard M.D."/>
            <person name="Hughes L."/>
            <person name="Hurhula B."/>
            <person name="Husby M.E."/>
            <person name="Kamat A."/>
            <person name="Kanga B."/>
            <person name="Kashin S."/>
            <person name="Khazanovich D."/>
            <person name="Kisner P."/>
            <person name="Lance K."/>
            <person name="Lara M."/>
            <person name="Lee W."/>
            <person name="Lennon N."/>
            <person name="Letendre F."/>
            <person name="LeVine R."/>
            <person name="Lipovsky A."/>
            <person name="Liu X."/>
            <person name="Liu J."/>
            <person name="Liu S."/>
            <person name="Lokyitsang T."/>
            <person name="Lokyitsang Y."/>
            <person name="Lubonja R."/>
            <person name="Lui A."/>
            <person name="MacDonald P."/>
            <person name="Magnisalis V."/>
            <person name="Maru K."/>
            <person name="Matthews C."/>
            <person name="McCusker W."/>
            <person name="McDonough S."/>
            <person name="Mehta T."/>
            <person name="Meldrim J."/>
            <person name="Meneus L."/>
            <person name="Mihai O."/>
            <person name="Mihalev A."/>
            <person name="Mihova T."/>
            <person name="Mittelman R."/>
            <person name="Mlenga V."/>
            <person name="Montmayeur A."/>
            <person name="Mulrain L."/>
            <person name="Navidi A."/>
            <person name="Naylor J."/>
            <person name="Negash T."/>
            <person name="Nguyen T."/>
            <person name="Nguyen N."/>
            <person name="Nicol R."/>
            <person name="Norbu C."/>
            <person name="Norbu N."/>
            <person name="Novod N."/>
            <person name="O'Neill B."/>
            <person name="Osman S."/>
            <person name="Markiewicz E."/>
            <person name="Oyono O.L."/>
            <person name="Patti C."/>
            <person name="Phunkhang P."/>
            <person name="Pierre F."/>
            <person name="Priest M."/>
            <person name="Raghuraman S."/>
            <person name="Rege F."/>
            <person name="Reyes R."/>
            <person name="Rise C."/>
            <person name="Rogov P."/>
            <person name="Ross K."/>
            <person name="Ryan E."/>
            <person name="Settipalli S."/>
            <person name="Shea T."/>
            <person name="Sherpa N."/>
            <person name="Shi L."/>
            <person name="Shih D."/>
            <person name="Sparrow T."/>
            <person name="Spaulding J."/>
            <person name="Stalker J."/>
            <person name="Stange-Thomann N."/>
            <person name="Stavropoulos S."/>
            <person name="Stone C."/>
            <person name="Strader C."/>
            <person name="Tesfaye S."/>
            <person name="Thomson T."/>
            <person name="Thoulutsang Y."/>
            <person name="Thoulutsang D."/>
            <person name="Topham K."/>
            <person name="Topping I."/>
            <person name="Tsamla T."/>
            <person name="Vassiliev H."/>
            <person name="Vo A."/>
            <person name="Wangchuk T."/>
            <person name="Wangdi T."/>
            <person name="Weiand M."/>
            <person name="Wilkinson J."/>
            <person name="Wilson A."/>
            <person name="Yadav S."/>
            <person name="Young G."/>
            <person name="Yu Q."/>
            <person name="Zembek L."/>
            <person name="Zhong D."/>
            <person name="Zimmer A."/>
            <person name="Zwirko Z."/>
            <person name="Jaffe D.B."/>
            <person name="Alvarez P."/>
            <person name="Brockman W."/>
            <person name="Butler J."/>
            <person name="Chin C."/>
            <person name="Gnerre S."/>
            <person name="MacCallum I."/>
            <person name="Graves J.A."/>
            <person name="Ponting C.P."/>
            <person name="Breen M."/>
            <person name="Samollow P.B."/>
            <person name="Lander E.S."/>
            <person name="Lindblad-Toh K."/>
        </authorList>
    </citation>
    <scope>NUCLEOTIDE SEQUENCE [LARGE SCALE GENOMIC DNA]</scope>
</reference>
<dbReference type="PROSITE" id="PS50835">
    <property type="entry name" value="IG_LIKE"/>
    <property type="match status" value="1"/>
</dbReference>
<feature type="domain" description="Ig-like" evidence="10">
    <location>
        <begin position="23"/>
        <end position="114"/>
    </location>
</feature>
<keyword evidence="5" id="KW-1015">Disulfide bond</keyword>
<dbReference type="InterPro" id="IPR051896">
    <property type="entry name" value="TCR_alpha_variable"/>
</dbReference>
<keyword evidence="3 9" id="KW-0732">Signal</keyword>
<dbReference type="InterPro" id="IPR013783">
    <property type="entry name" value="Ig-like_fold"/>
</dbReference>
<name>F6VKM7_MONDO</name>
<dbReference type="ExpressionAtlas" id="F6VKM7">
    <property type="expression patterns" value="baseline"/>
</dbReference>
<dbReference type="eggNOG" id="ENOG502SP68">
    <property type="taxonomic scope" value="Eukaryota"/>
</dbReference>
<dbReference type="PROSITE" id="PS51257">
    <property type="entry name" value="PROKAR_LIPOPROTEIN"/>
    <property type="match status" value="1"/>
</dbReference>
<comment type="subcellular location">
    <subcellularLocation>
        <location evidence="1">Cell membrane</location>
    </subcellularLocation>
</comment>
<dbReference type="InterPro" id="IPR013106">
    <property type="entry name" value="Ig_V-set"/>
</dbReference>
<dbReference type="Ensembl" id="ENSMODT00000042806.2">
    <property type="protein sequence ID" value="ENSMODP00000039700.2"/>
    <property type="gene ID" value="ENSMODG00000027352.2"/>
</dbReference>
<dbReference type="Proteomes" id="UP000002280">
    <property type="component" value="Chromosome 1"/>
</dbReference>
<sequence>MEKSLGASFLIFCLHLGWVSCQQKVEQSPPTQTVQEGENTTFSCRYSDSASSGVQWFRQDPGKGLISLFYIASEGKQKGRLRSTINRKELLSSLYITDSQPEDSGTYLCAVEPQ</sequence>
<evidence type="ECO:0000256" key="1">
    <source>
        <dbReference type="ARBA" id="ARBA00004236"/>
    </source>
</evidence>
<comment type="subunit">
    <text evidence="7">Alpha-beta TR is a heterodimer composed of an alpha and beta chain; disulfide-linked. The alpha-beta TR is associated with the transmembrane signaling CD3 coreceptor proteins to form the TR-CD3 (TcR or TCR). The assembly of alpha-beta TR heterodimers with CD3 occurs in the endoplasmic reticulum where a single alpha-beta TR heterodimer associates with one CD3D-CD3E heterodimer, one CD3G-CD3E heterodimer and one CD247 homodimer forming a stable octameric structure. CD3D-CD3E and CD3G-CD3E heterodimers preferentially associate with TR alpha and TR beta chains, respectively. The association of the CD247 homodimer is the last step of TcR assembly in the endoplasmic reticulum and is required for transport to the cell surface.</text>
</comment>
<dbReference type="Pfam" id="PF07686">
    <property type="entry name" value="V-set"/>
    <property type="match status" value="1"/>
</dbReference>
<feature type="chain" id="PRO_5044731208" description="Ig-like domain-containing protein" evidence="9">
    <location>
        <begin position="22"/>
        <end position="114"/>
    </location>
</feature>
<dbReference type="SMART" id="SM00409">
    <property type="entry name" value="IG"/>
    <property type="match status" value="1"/>
</dbReference>
<dbReference type="InterPro" id="IPR007110">
    <property type="entry name" value="Ig-like_dom"/>
</dbReference>
<dbReference type="GO" id="GO:0042101">
    <property type="term" value="C:T cell receptor complex"/>
    <property type="evidence" value="ECO:0007669"/>
    <property type="project" value="UniProtKB-KW"/>
</dbReference>
<evidence type="ECO:0000256" key="7">
    <source>
        <dbReference type="ARBA" id="ARBA00038651"/>
    </source>
</evidence>
<keyword evidence="12" id="KW-1185">Reference proteome</keyword>
<evidence type="ECO:0000256" key="8">
    <source>
        <dbReference type="ARBA" id="ARBA00043266"/>
    </source>
</evidence>
<keyword evidence="8" id="KW-0391">Immunity</keyword>
<accession>F6VKM7</accession>
<dbReference type="Gene3D" id="2.60.40.10">
    <property type="entry name" value="Immunoglobulins"/>
    <property type="match status" value="1"/>
</dbReference>
<evidence type="ECO:0000313" key="11">
    <source>
        <dbReference type="Ensembl" id="ENSMODP00000007028.3"/>
    </source>
</evidence>
<evidence type="ECO:0000313" key="12">
    <source>
        <dbReference type="Proteomes" id="UP000002280"/>
    </source>
</evidence>
<feature type="signal peptide" evidence="9">
    <location>
        <begin position="1"/>
        <end position="21"/>
    </location>
</feature>
<protein>
    <recommendedName>
        <fullName evidence="10">Ig-like domain-containing protein</fullName>
    </recommendedName>
</protein>